<organism evidence="2 3">
    <name type="scientific">Haloferula luteola</name>
    <dbReference type="NCBI Taxonomy" id="595692"/>
    <lineage>
        <taxon>Bacteria</taxon>
        <taxon>Pseudomonadati</taxon>
        <taxon>Verrucomicrobiota</taxon>
        <taxon>Verrucomicrobiia</taxon>
        <taxon>Verrucomicrobiales</taxon>
        <taxon>Verrucomicrobiaceae</taxon>
        <taxon>Haloferula</taxon>
    </lineage>
</organism>
<keyword evidence="3" id="KW-1185">Reference proteome</keyword>
<accession>A0A840V719</accession>
<dbReference type="AlphaFoldDB" id="A0A840V719"/>
<dbReference type="EMBL" id="JACHFD010000027">
    <property type="protein sequence ID" value="MBB5353473.1"/>
    <property type="molecule type" value="Genomic_DNA"/>
</dbReference>
<evidence type="ECO:0000313" key="3">
    <source>
        <dbReference type="Proteomes" id="UP000557717"/>
    </source>
</evidence>
<feature type="region of interest" description="Disordered" evidence="1">
    <location>
        <begin position="161"/>
        <end position="206"/>
    </location>
</feature>
<dbReference type="Proteomes" id="UP000557717">
    <property type="component" value="Unassembled WGS sequence"/>
</dbReference>
<gene>
    <name evidence="2" type="ORF">HNR46_003734</name>
</gene>
<protein>
    <submittedName>
        <fullName evidence="2">Uncharacterized protein</fullName>
    </submittedName>
</protein>
<dbReference type="RefSeq" id="WP_184021394.1">
    <property type="nucleotide sequence ID" value="NZ_JACHFD010000027.1"/>
</dbReference>
<comment type="caution">
    <text evidence="2">The sequence shown here is derived from an EMBL/GenBank/DDBJ whole genome shotgun (WGS) entry which is preliminary data.</text>
</comment>
<reference evidence="2 3" key="1">
    <citation type="submission" date="2020-08" db="EMBL/GenBank/DDBJ databases">
        <title>Genomic Encyclopedia of Type Strains, Phase IV (KMG-IV): sequencing the most valuable type-strain genomes for metagenomic binning, comparative biology and taxonomic classification.</title>
        <authorList>
            <person name="Goeker M."/>
        </authorList>
    </citation>
    <scope>NUCLEOTIDE SEQUENCE [LARGE SCALE GENOMIC DNA]</scope>
    <source>
        <strain evidence="2 3">YC6886</strain>
    </source>
</reference>
<name>A0A840V719_9BACT</name>
<evidence type="ECO:0000256" key="1">
    <source>
        <dbReference type="SAM" id="MobiDB-lite"/>
    </source>
</evidence>
<proteinExistence type="predicted"/>
<sequence>MNMRVFFATTVAGMLAVEAAEPVEVFSRDDVLAGAKTPTTQVSQIDPFNGFRLTHEWSNRSDVVLKIWEAPGRWPGRFPVIAQIWNGTDEFVRAEELTLPAARPIRFWAFTLMHNPIVINVECQHRHHPDQTGIYAFRVGRNLATSSYDWHEGGTVIMAPTNPLEDRLAEEDRKAEQGGAGESATRSESDSVGDHNPQPESEARSR</sequence>
<feature type="compositionally biased region" description="Basic and acidic residues" evidence="1">
    <location>
        <begin position="164"/>
        <end position="176"/>
    </location>
</feature>
<evidence type="ECO:0000313" key="2">
    <source>
        <dbReference type="EMBL" id="MBB5353473.1"/>
    </source>
</evidence>